<dbReference type="PROSITE" id="PS00893">
    <property type="entry name" value="NUDIX_BOX"/>
    <property type="match status" value="1"/>
</dbReference>
<evidence type="ECO:0000313" key="5">
    <source>
        <dbReference type="Proteomes" id="UP000176421"/>
    </source>
</evidence>
<dbReference type="CDD" id="cd04683">
    <property type="entry name" value="NUDIX_Hydrolase"/>
    <property type="match status" value="1"/>
</dbReference>
<dbReference type="PANTHER" id="PTHR43046">
    <property type="entry name" value="GDP-MANNOSE MANNOSYL HYDROLASE"/>
    <property type="match status" value="1"/>
</dbReference>
<dbReference type="AlphaFoldDB" id="A0A1G2HZ83"/>
<accession>A0A1G2HZ83</accession>
<sequence>MKIRNKVVPAVYILLEQNGKILLGRRCNTGYQDGNYQVPAGHVEEGELPTEAVIRETKEEVDVDLSLNDLELVHVGYRSKHDPSGDRLDLFFKAKKWNREVKNMEPHKCDDLQWFSFNKLPENMTFHVREAIRCIQRGIFYNEIGVDVLKEKGLYML</sequence>
<dbReference type="PANTHER" id="PTHR43046:SF14">
    <property type="entry name" value="MUTT_NUDIX FAMILY PROTEIN"/>
    <property type="match status" value="1"/>
</dbReference>
<dbReference type="Pfam" id="PF00293">
    <property type="entry name" value="NUDIX"/>
    <property type="match status" value="1"/>
</dbReference>
<dbReference type="SUPFAM" id="SSF55811">
    <property type="entry name" value="Nudix"/>
    <property type="match status" value="1"/>
</dbReference>
<dbReference type="Gene3D" id="3.90.79.10">
    <property type="entry name" value="Nucleoside Triphosphate Pyrophosphohydrolase"/>
    <property type="match status" value="1"/>
</dbReference>
<evidence type="ECO:0000256" key="1">
    <source>
        <dbReference type="ARBA" id="ARBA00001946"/>
    </source>
</evidence>
<dbReference type="InterPro" id="IPR000086">
    <property type="entry name" value="NUDIX_hydrolase_dom"/>
</dbReference>
<keyword evidence="2" id="KW-0378">Hydrolase</keyword>
<evidence type="ECO:0000259" key="3">
    <source>
        <dbReference type="PROSITE" id="PS51462"/>
    </source>
</evidence>
<organism evidence="4 5">
    <name type="scientific">Candidatus Staskawiczbacteria bacterium RIFCSPHIGHO2_02_FULL_34_9</name>
    <dbReference type="NCBI Taxonomy" id="1802206"/>
    <lineage>
        <taxon>Bacteria</taxon>
        <taxon>Candidatus Staskawicziibacteriota</taxon>
    </lineage>
</organism>
<reference evidence="4 5" key="1">
    <citation type="journal article" date="2016" name="Nat. Commun.">
        <title>Thousands of microbial genomes shed light on interconnected biogeochemical processes in an aquifer system.</title>
        <authorList>
            <person name="Anantharaman K."/>
            <person name="Brown C.T."/>
            <person name="Hug L.A."/>
            <person name="Sharon I."/>
            <person name="Castelle C.J."/>
            <person name="Probst A.J."/>
            <person name="Thomas B.C."/>
            <person name="Singh A."/>
            <person name="Wilkins M.J."/>
            <person name="Karaoz U."/>
            <person name="Brodie E.L."/>
            <person name="Williams K.H."/>
            <person name="Hubbard S.S."/>
            <person name="Banfield J.F."/>
        </authorList>
    </citation>
    <scope>NUCLEOTIDE SEQUENCE [LARGE SCALE GENOMIC DNA]</scope>
</reference>
<dbReference type="InterPro" id="IPR015797">
    <property type="entry name" value="NUDIX_hydrolase-like_dom_sf"/>
</dbReference>
<dbReference type="EMBL" id="MHOS01000028">
    <property type="protein sequence ID" value="OGZ67866.1"/>
    <property type="molecule type" value="Genomic_DNA"/>
</dbReference>
<feature type="domain" description="Nudix hydrolase" evidence="3">
    <location>
        <begin position="6"/>
        <end position="141"/>
    </location>
</feature>
<dbReference type="STRING" id="1802206.A3D35_00705"/>
<dbReference type="InterPro" id="IPR020084">
    <property type="entry name" value="NUDIX_hydrolase_CS"/>
</dbReference>
<evidence type="ECO:0000313" key="4">
    <source>
        <dbReference type="EMBL" id="OGZ67866.1"/>
    </source>
</evidence>
<gene>
    <name evidence="4" type="ORF">A3D35_00705</name>
</gene>
<comment type="caution">
    <text evidence="4">The sequence shown here is derived from an EMBL/GenBank/DDBJ whole genome shotgun (WGS) entry which is preliminary data.</text>
</comment>
<proteinExistence type="predicted"/>
<dbReference type="Proteomes" id="UP000176421">
    <property type="component" value="Unassembled WGS sequence"/>
</dbReference>
<dbReference type="PROSITE" id="PS51462">
    <property type="entry name" value="NUDIX"/>
    <property type="match status" value="1"/>
</dbReference>
<comment type="cofactor">
    <cofactor evidence="1">
        <name>Mg(2+)</name>
        <dbReference type="ChEBI" id="CHEBI:18420"/>
    </cofactor>
</comment>
<name>A0A1G2HZ83_9BACT</name>
<evidence type="ECO:0000256" key="2">
    <source>
        <dbReference type="ARBA" id="ARBA00022801"/>
    </source>
</evidence>
<protein>
    <recommendedName>
        <fullName evidence="3">Nudix hydrolase domain-containing protein</fullName>
    </recommendedName>
</protein>
<dbReference type="GO" id="GO:0016787">
    <property type="term" value="F:hydrolase activity"/>
    <property type="evidence" value="ECO:0007669"/>
    <property type="project" value="UniProtKB-KW"/>
</dbReference>